<dbReference type="Pfam" id="PF21716">
    <property type="entry name" value="dnstrm_HI1420"/>
    <property type="match status" value="1"/>
</dbReference>
<comment type="caution">
    <text evidence="1">The sequence shown here is derived from an EMBL/GenBank/DDBJ whole genome shotgun (WGS) entry which is preliminary data.</text>
</comment>
<name>A0A494XUC2_9BURK</name>
<reference evidence="1 2" key="1">
    <citation type="submission" date="2018-10" db="EMBL/GenBank/DDBJ databases">
        <title>Robbsia sp. DHC34, isolated from soil.</title>
        <authorList>
            <person name="Gao Z.-H."/>
            <person name="Qiu L.-H."/>
        </authorList>
    </citation>
    <scope>NUCLEOTIDE SEQUENCE [LARGE SCALE GENOMIC DNA]</scope>
    <source>
        <strain evidence="1 2">DHC34</strain>
    </source>
</reference>
<dbReference type="EMBL" id="RBZU01000007">
    <property type="protein sequence ID" value="RKP53442.1"/>
    <property type="molecule type" value="Genomic_DNA"/>
</dbReference>
<dbReference type="RefSeq" id="WP_121088070.1">
    <property type="nucleotide sequence ID" value="NZ_RBZU01000007.1"/>
</dbReference>
<dbReference type="AlphaFoldDB" id="A0A494XUC2"/>
<dbReference type="GO" id="GO:0003677">
    <property type="term" value="F:DNA binding"/>
    <property type="evidence" value="ECO:0007669"/>
    <property type="project" value="InterPro"/>
</dbReference>
<dbReference type="OrthoDB" id="9798416at2"/>
<dbReference type="PANTHER" id="PTHR40275">
    <property type="entry name" value="SSL7038 PROTEIN"/>
    <property type="match status" value="1"/>
</dbReference>
<dbReference type="InterPro" id="IPR010982">
    <property type="entry name" value="Lambda_DNA-bd_dom_sf"/>
</dbReference>
<proteinExistence type="predicted"/>
<evidence type="ECO:0000313" key="2">
    <source>
        <dbReference type="Proteomes" id="UP000270342"/>
    </source>
</evidence>
<keyword evidence="2" id="KW-1185">Reference proteome</keyword>
<protein>
    <submittedName>
        <fullName evidence="1">Putative addiction module antidote protein</fullName>
    </submittedName>
</protein>
<dbReference type="Proteomes" id="UP000270342">
    <property type="component" value="Unassembled WGS sequence"/>
</dbReference>
<gene>
    <name evidence="1" type="ORF">D7S86_17220</name>
</gene>
<dbReference type="NCBIfam" id="TIGR02684">
    <property type="entry name" value="dnstrm_HI1420"/>
    <property type="match status" value="1"/>
</dbReference>
<dbReference type="SUPFAM" id="SSF47413">
    <property type="entry name" value="lambda repressor-like DNA-binding domains"/>
    <property type="match status" value="1"/>
</dbReference>
<organism evidence="1 2">
    <name type="scientific">Pararobbsia silviterrae</name>
    <dbReference type="NCBI Taxonomy" id="1792498"/>
    <lineage>
        <taxon>Bacteria</taxon>
        <taxon>Pseudomonadati</taxon>
        <taxon>Pseudomonadota</taxon>
        <taxon>Betaproteobacteria</taxon>
        <taxon>Burkholderiales</taxon>
        <taxon>Burkholderiaceae</taxon>
        <taxon>Pararobbsia</taxon>
    </lineage>
</organism>
<dbReference type="InterPro" id="IPR014057">
    <property type="entry name" value="HI1420"/>
</dbReference>
<dbReference type="PANTHER" id="PTHR40275:SF1">
    <property type="entry name" value="SSL7038 PROTEIN"/>
    <property type="match status" value="1"/>
</dbReference>
<accession>A0A494XUC2</accession>
<evidence type="ECO:0000313" key="1">
    <source>
        <dbReference type="EMBL" id="RKP53442.1"/>
    </source>
</evidence>
<sequence>MSKIKVSRFDASEHLRDEATIAAYINAALDEGDPDLLMAAIADVAKARGVAQVAQAAGLGRESLYKTLSAGSKPRLDTVFKLLGALNLRLIAMPLGGKNA</sequence>